<keyword evidence="7" id="KW-1185">Reference proteome</keyword>
<dbReference type="PROSITE" id="PS51898">
    <property type="entry name" value="TYR_RECOMBINASE"/>
    <property type="match status" value="1"/>
</dbReference>
<gene>
    <name evidence="6" type="ORF">BC739_004137</name>
</gene>
<dbReference type="Gene3D" id="1.10.443.10">
    <property type="entry name" value="Intergrase catalytic core"/>
    <property type="match status" value="1"/>
</dbReference>
<dbReference type="InterPro" id="IPR011010">
    <property type="entry name" value="DNA_brk_join_enz"/>
</dbReference>
<dbReference type="Proteomes" id="UP000517916">
    <property type="component" value="Unassembled WGS sequence"/>
</dbReference>
<dbReference type="InterPro" id="IPR004107">
    <property type="entry name" value="Integrase_SAM-like_N"/>
</dbReference>
<dbReference type="Pfam" id="PF00589">
    <property type="entry name" value="Phage_integrase"/>
    <property type="match status" value="1"/>
</dbReference>
<organism evidence="6 7">
    <name type="scientific">Kutzneria viridogrisea</name>
    <dbReference type="NCBI Taxonomy" id="47990"/>
    <lineage>
        <taxon>Bacteria</taxon>
        <taxon>Bacillati</taxon>
        <taxon>Actinomycetota</taxon>
        <taxon>Actinomycetes</taxon>
        <taxon>Pseudonocardiales</taxon>
        <taxon>Pseudonocardiaceae</taxon>
        <taxon>Kutzneria</taxon>
    </lineage>
</organism>
<accession>A0ABR6BJU8</accession>
<evidence type="ECO:0000313" key="7">
    <source>
        <dbReference type="Proteomes" id="UP000517916"/>
    </source>
</evidence>
<dbReference type="InterPro" id="IPR050090">
    <property type="entry name" value="Tyrosine_recombinase_XerCD"/>
</dbReference>
<feature type="domain" description="Tyr recombinase" evidence="5">
    <location>
        <begin position="210"/>
        <end position="407"/>
    </location>
</feature>
<dbReference type="Gene3D" id="1.10.150.130">
    <property type="match status" value="1"/>
</dbReference>
<dbReference type="SUPFAM" id="SSF56349">
    <property type="entry name" value="DNA breaking-rejoining enzymes"/>
    <property type="match status" value="1"/>
</dbReference>
<evidence type="ECO:0000313" key="6">
    <source>
        <dbReference type="EMBL" id="MBA8926931.1"/>
    </source>
</evidence>
<keyword evidence="3" id="KW-0238">DNA-binding</keyword>
<dbReference type="RefSeq" id="WP_182838112.1">
    <property type="nucleotide sequence ID" value="NZ_BAAABQ010000051.1"/>
</dbReference>
<comment type="similarity">
    <text evidence="1">Belongs to the 'phage' integrase family.</text>
</comment>
<proteinExistence type="inferred from homology"/>
<dbReference type="Pfam" id="PF14659">
    <property type="entry name" value="Phage_int_SAM_3"/>
    <property type="match status" value="1"/>
</dbReference>
<dbReference type="InterPro" id="IPR013762">
    <property type="entry name" value="Integrase-like_cat_sf"/>
</dbReference>
<evidence type="ECO:0000259" key="5">
    <source>
        <dbReference type="PROSITE" id="PS51898"/>
    </source>
</evidence>
<evidence type="ECO:0000256" key="3">
    <source>
        <dbReference type="ARBA" id="ARBA00023125"/>
    </source>
</evidence>
<comment type="caution">
    <text evidence="6">The sequence shown here is derived from an EMBL/GenBank/DDBJ whole genome shotgun (WGS) entry which is preliminary data.</text>
</comment>
<dbReference type="PANTHER" id="PTHR30349:SF64">
    <property type="entry name" value="PROPHAGE INTEGRASE INTD-RELATED"/>
    <property type="match status" value="1"/>
</dbReference>
<dbReference type="InterPro" id="IPR010998">
    <property type="entry name" value="Integrase_recombinase_N"/>
</dbReference>
<evidence type="ECO:0000256" key="4">
    <source>
        <dbReference type="ARBA" id="ARBA00023172"/>
    </source>
</evidence>
<dbReference type="PANTHER" id="PTHR30349">
    <property type="entry name" value="PHAGE INTEGRASE-RELATED"/>
    <property type="match status" value="1"/>
</dbReference>
<name>A0ABR6BJU8_9PSEU</name>
<protein>
    <submittedName>
        <fullName evidence="6">Integrase</fullName>
    </submittedName>
</protein>
<dbReference type="InterPro" id="IPR002104">
    <property type="entry name" value="Integrase_catalytic"/>
</dbReference>
<evidence type="ECO:0000256" key="2">
    <source>
        <dbReference type="ARBA" id="ARBA00022908"/>
    </source>
</evidence>
<sequence>MTSADPIRGNAHVLLAREHSLVAFSRPQSVHMAVPHSRHAISTLALERGPLMAWVEQHRSGFRVRYRLDDGTIFTEHGYATQEEADNRAADVESDQRRRRFVDPRLAETTIDEWIRQWSDAHRVADITWATYDSHLRNHILPRWSGTAMGDIQRIAVKGWVNKTLRENMADKSAQDILVLFSMILGESVDEGVIGANPCRKLRISFNDRPERPHAATDEVDALAGRMDPDNGLLTITDAYTGLRWGELAGLQWIRTYLDDGTPHIDIDPKFGALHEVRGRLELGPPKTPASARTVHLPPFLADELRAHRERNPDARFVFTGVNGGLHRRSNFRRRVWLPALAGDEQKGWSPLNEEMHFHDLRHTHETWLVEDRVPRIMRLLRLGHKRKDVDDIYSHVTEQMIEDTLQALQQRWEQDGGWTWRENPAVEPEVA</sequence>
<dbReference type="EMBL" id="JACJID010000003">
    <property type="protein sequence ID" value="MBA8926931.1"/>
    <property type="molecule type" value="Genomic_DNA"/>
</dbReference>
<keyword evidence="2" id="KW-0229">DNA integration</keyword>
<reference evidence="6 7" key="1">
    <citation type="submission" date="2020-08" db="EMBL/GenBank/DDBJ databases">
        <title>Genomic Encyclopedia of Archaeal and Bacterial Type Strains, Phase II (KMG-II): from individual species to whole genera.</title>
        <authorList>
            <person name="Goeker M."/>
        </authorList>
    </citation>
    <scope>NUCLEOTIDE SEQUENCE [LARGE SCALE GENOMIC DNA]</scope>
    <source>
        <strain evidence="6 7">DSM 43850</strain>
    </source>
</reference>
<keyword evidence="4" id="KW-0233">DNA recombination</keyword>
<evidence type="ECO:0000256" key="1">
    <source>
        <dbReference type="ARBA" id="ARBA00008857"/>
    </source>
</evidence>